<keyword evidence="4" id="KW-0472">Membrane</keyword>
<gene>
    <name evidence="5" type="ORF">CC80DRAFT_221951</name>
</gene>
<dbReference type="GO" id="GO:0016740">
    <property type="term" value="F:transferase activity"/>
    <property type="evidence" value="ECO:0007669"/>
    <property type="project" value="UniProtKB-KW"/>
</dbReference>
<dbReference type="InterPro" id="IPR002654">
    <property type="entry name" value="Glyco_trans_25"/>
</dbReference>
<comment type="similarity">
    <text evidence="1">Belongs to the glycosyltransferase 25 family.</text>
</comment>
<sequence length="432" mass="48067">MSCSPSFCLSSHGLLCNIMLLRSHGRFYLAVTLCLLVALLILSQYVDRFESPFRFIASSNPRLVTLDGIANQTLGFEKVFVINAPWRTDRRDAMTLAASFHDISFDWIEGVNPQEIRDTAYPPGNHREVTQGARGCWRAHLNALREYAPLEPVSRSMLIMTRVVAQNLSTALILEDDVDWDFRIRSQLSYFARAARKLPALISQANLHSQERPPASEEKTLGPVELAKRSSVSLSSTPFRNALDGYPYGCEWDVLYIGHCGADFPPSSIAHPTRIFQLNDATVPVPGHLRFRSSAPQDAFASLYPPHTRLYHRTSNSTLCLHAYAVTQRGARKILYQFGIRDFSQGFDFALSDYCGGNLQGSQRLMCLTVQPPLLSQYWSTSSGGSDITGTGSSGRMVGSRYVRWSVRASLEGPGLSAAREMGSMADQWPDE</sequence>
<dbReference type="InterPro" id="IPR050757">
    <property type="entry name" value="Collagen_mod_GT25"/>
</dbReference>
<feature type="transmembrane region" description="Helical" evidence="4">
    <location>
        <begin position="27"/>
        <end position="46"/>
    </location>
</feature>
<evidence type="ECO:0000313" key="6">
    <source>
        <dbReference type="Proteomes" id="UP000800035"/>
    </source>
</evidence>
<keyword evidence="6" id="KW-1185">Reference proteome</keyword>
<keyword evidence="4" id="KW-0812">Transmembrane</keyword>
<keyword evidence="2" id="KW-0328">Glycosyltransferase</keyword>
<evidence type="ECO:0000313" key="5">
    <source>
        <dbReference type="EMBL" id="KAF1950972.1"/>
    </source>
</evidence>
<evidence type="ECO:0000256" key="4">
    <source>
        <dbReference type="SAM" id="Phobius"/>
    </source>
</evidence>
<name>A0A6A5TH37_9PLEO</name>
<dbReference type="Proteomes" id="UP000800035">
    <property type="component" value="Unassembled WGS sequence"/>
</dbReference>
<dbReference type="EMBL" id="ML977021">
    <property type="protein sequence ID" value="KAF1950972.1"/>
    <property type="molecule type" value="Genomic_DNA"/>
</dbReference>
<evidence type="ECO:0000256" key="3">
    <source>
        <dbReference type="ARBA" id="ARBA00022679"/>
    </source>
</evidence>
<accession>A0A6A5TH37</accession>
<keyword evidence="4" id="KW-1133">Transmembrane helix</keyword>
<dbReference type="OrthoDB" id="47375at2759"/>
<evidence type="ECO:0000256" key="1">
    <source>
        <dbReference type="ARBA" id="ARBA00006721"/>
    </source>
</evidence>
<dbReference type="PANTHER" id="PTHR10730">
    <property type="entry name" value="PROCOLLAGEN-LYSINE,2-OXOGLUTARATE 5-DIOXYGENASE/GLYCOSYLTRANSFERASE 25 FAMILY MEMBER"/>
    <property type="match status" value="1"/>
</dbReference>
<organism evidence="5 6">
    <name type="scientific">Byssothecium circinans</name>
    <dbReference type="NCBI Taxonomy" id="147558"/>
    <lineage>
        <taxon>Eukaryota</taxon>
        <taxon>Fungi</taxon>
        <taxon>Dikarya</taxon>
        <taxon>Ascomycota</taxon>
        <taxon>Pezizomycotina</taxon>
        <taxon>Dothideomycetes</taxon>
        <taxon>Pleosporomycetidae</taxon>
        <taxon>Pleosporales</taxon>
        <taxon>Massarineae</taxon>
        <taxon>Massarinaceae</taxon>
        <taxon>Byssothecium</taxon>
    </lineage>
</organism>
<dbReference type="CDD" id="cd06532">
    <property type="entry name" value="Glyco_transf_25"/>
    <property type="match status" value="1"/>
</dbReference>
<reference evidence="5" key="1">
    <citation type="journal article" date="2020" name="Stud. Mycol.">
        <title>101 Dothideomycetes genomes: a test case for predicting lifestyles and emergence of pathogens.</title>
        <authorList>
            <person name="Haridas S."/>
            <person name="Albert R."/>
            <person name="Binder M."/>
            <person name="Bloem J."/>
            <person name="Labutti K."/>
            <person name="Salamov A."/>
            <person name="Andreopoulos B."/>
            <person name="Baker S."/>
            <person name="Barry K."/>
            <person name="Bills G."/>
            <person name="Bluhm B."/>
            <person name="Cannon C."/>
            <person name="Castanera R."/>
            <person name="Culley D."/>
            <person name="Daum C."/>
            <person name="Ezra D."/>
            <person name="Gonzalez J."/>
            <person name="Henrissat B."/>
            <person name="Kuo A."/>
            <person name="Liang C."/>
            <person name="Lipzen A."/>
            <person name="Lutzoni F."/>
            <person name="Magnuson J."/>
            <person name="Mondo S."/>
            <person name="Nolan M."/>
            <person name="Ohm R."/>
            <person name="Pangilinan J."/>
            <person name="Park H.-J."/>
            <person name="Ramirez L."/>
            <person name="Alfaro M."/>
            <person name="Sun H."/>
            <person name="Tritt A."/>
            <person name="Yoshinaga Y."/>
            <person name="Zwiers L.-H."/>
            <person name="Turgeon B."/>
            <person name="Goodwin S."/>
            <person name="Spatafora J."/>
            <person name="Crous P."/>
            <person name="Grigoriev I."/>
        </authorList>
    </citation>
    <scope>NUCLEOTIDE SEQUENCE</scope>
    <source>
        <strain evidence="5">CBS 675.92</strain>
    </source>
</reference>
<evidence type="ECO:0008006" key="7">
    <source>
        <dbReference type="Google" id="ProtNLM"/>
    </source>
</evidence>
<keyword evidence="3" id="KW-0808">Transferase</keyword>
<evidence type="ECO:0000256" key="2">
    <source>
        <dbReference type="ARBA" id="ARBA00022676"/>
    </source>
</evidence>
<protein>
    <recommendedName>
        <fullName evidence="7">Glycosyltransferase family 25 protein</fullName>
    </recommendedName>
</protein>
<dbReference type="AlphaFoldDB" id="A0A6A5TH37"/>
<dbReference type="PANTHER" id="PTHR10730:SF53">
    <property type="entry name" value="GLYCOSYLTRANSFERASE 25 FAMILY MEMBER"/>
    <property type="match status" value="1"/>
</dbReference>
<proteinExistence type="inferred from homology"/>